<proteinExistence type="predicted"/>
<keyword evidence="4" id="KW-1185">Reference proteome</keyword>
<protein>
    <submittedName>
        <fullName evidence="3">Uncharacterized protein</fullName>
    </submittedName>
</protein>
<comment type="caution">
    <text evidence="3">The sequence shown here is derived from an EMBL/GenBank/DDBJ whole genome shotgun (WGS) entry which is preliminary data.</text>
</comment>
<dbReference type="Proteomes" id="UP001295684">
    <property type="component" value="Unassembled WGS sequence"/>
</dbReference>
<evidence type="ECO:0000313" key="4">
    <source>
        <dbReference type="Proteomes" id="UP001295684"/>
    </source>
</evidence>
<evidence type="ECO:0000256" key="2">
    <source>
        <dbReference type="SAM" id="MobiDB-lite"/>
    </source>
</evidence>
<feature type="region of interest" description="Disordered" evidence="2">
    <location>
        <begin position="103"/>
        <end position="122"/>
    </location>
</feature>
<feature type="coiled-coil region" evidence="1">
    <location>
        <begin position="279"/>
        <end position="333"/>
    </location>
</feature>
<feature type="region of interest" description="Disordered" evidence="2">
    <location>
        <begin position="836"/>
        <end position="860"/>
    </location>
</feature>
<name>A0AAD1XXE9_EUPCR</name>
<dbReference type="AlphaFoldDB" id="A0AAD1XXE9"/>
<reference evidence="3" key="1">
    <citation type="submission" date="2023-07" db="EMBL/GenBank/DDBJ databases">
        <authorList>
            <consortium name="AG Swart"/>
            <person name="Singh M."/>
            <person name="Singh A."/>
            <person name="Seah K."/>
            <person name="Emmerich C."/>
        </authorList>
    </citation>
    <scope>NUCLEOTIDE SEQUENCE</scope>
    <source>
        <strain evidence="3">DP1</strain>
    </source>
</reference>
<organism evidence="3 4">
    <name type="scientific">Euplotes crassus</name>
    <dbReference type="NCBI Taxonomy" id="5936"/>
    <lineage>
        <taxon>Eukaryota</taxon>
        <taxon>Sar</taxon>
        <taxon>Alveolata</taxon>
        <taxon>Ciliophora</taxon>
        <taxon>Intramacronucleata</taxon>
        <taxon>Spirotrichea</taxon>
        <taxon>Hypotrichia</taxon>
        <taxon>Euplotida</taxon>
        <taxon>Euplotidae</taxon>
        <taxon>Moneuplotes</taxon>
    </lineage>
</organism>
<gene>
    <name evidence="3" type="ORF">ECRASSUSDP1_LOCUS22055</name>
</gene>
<feature type="compositionally biased region" description="Basic and acidic residues" evidence="2">
    <location>
        <begin position="844"/>
        <end position="858"/>
    </location>
</feature>
<dbReference type="EMBL" id="CAMPGE010022584">
    <property type="protein sequence ID" value="CAI2380619.1"/>
    <property type="molecule type" value="Genomic_DNA"/>
</dbReference>
<evidence type="ECO:0000313" key="3">
    <source>
        <dbReference type="EMBL" id="CAI2380619.1"/>
    </source>
</evidence>
<accession>A0AAD1XXE9</accession>
<sequence>MRQSSEFYLNAARKQQDLISGLKNSSSTSLLDNFGDKIKKTSGNNFSFNKKKGSQVEFALPSFDEQIEQIHPYKNITKGKPFEYDSNYDTKKILGEARYRLSNKNSSREDIDQSDTSDDNQMGTFTSLDQLKFINSQIKDSKDRLEGLKSKQDELMTEIKEWSEKRKFDEQEISFKRQLSDCLNEKADVKEQLELKEQAYNNQLDKMHQELENLQQIIKEKQENEDEQEISKLKESRKLFTDNLKQIKEVYGQCYEQFQMGNEDKLAKMITRVDLVAEIEEYEEIIENMINYNSNYSKEEIEFVMKNIQNLTLQDLKQFVQRYKQKLISTEDDEEDSIIEEFGQMRISMFLKDVCKSLKNEVQKNQDLEASLLSEGDFKAQNDIVDRLEELEAITTARIPVLSDEEVILNIQQICDSLDIKINLSEQTKCILKKSRKCFLAIKFKLSEIKIEIEKTEECLNRNIQGSNIIVSNQEILVSTMSDLQISKLEVEGSIREVDGSIDDHQAKLEQDYLLTNNGDPCLCISMEELLQRLEDMSMKIISFEEEFQREKEDDQRKAELDELEQELRDKIDHLQKKKKDDRIYMLEKANELDSIRQEMEKEYYKNLNLSKQKKILKRTSVNRPKELRPDLFKSIDRNESYRSKQNQSSIDLDTKIDIRDIENTDPNIEQKFEDSSVNVIFQSPVMKEDNQRRAKLKDPRIESKAFKLKNPDNYQLKKTVQRSFSKGGSRSSQVMNPLTDSYDLQMNNLERYASVGNFNKKPKIKKKKIRNSFRYMTSSNSNRGGKNLKDSSINRVLTEVNSESQIGKIPYGDHQKSTKMLIDCLVKQLNPITAYISNPNSSKNKDIEESERSRNDEGSIFLDIQEKRKGSHNYNHLTCTSNVRTQSRQYINFNT</sequence>
<evidence type="ECO:0000256" key="1">
    <source>
        <dbReference type="SAM" id="Coils"/>
    </source>
</evidence>
<feature type="coiled-coil region" evidence="1">
    <location>
        <begin position="527"/>
        <end position="581"/>
    </location>
</feature>
<feature type="coiled-coil region" evidence="1">
    <location>
        <begin position="131"/>
        <end position="231"/>
    </location>
</feature>
<keyword evidence="1" id="KW-0175">Coiled coil</keyword>